<sequence>MRSCPCGSPGFEGWYRVLVSTCSGVRGYFPGEMSCHLCKSSKAMFSTVDSSSPALLSKSYITFPIRIWCSVICGPSNRFSWHNLLKICVGVKA</sequence>
<accession>A0A087UNH9</accession>
<evidence type="ECO:0000313" key="1">
    <source>
        <dbReference type="EMBL" id="KFM78918.1"/>
    </source>
</evidence>
<gene>
    <name evidence="1" type="ORF">X975_16821</name>
</gene>
<name>A0A087UNH9_STEMI</name>
<evidence type="ECO:0000313" key="2">
    <source>
        <dbReference type="Proteomes" id="UP000054359"/>
    </source>
</evidence>
<dbReference type="AlphaFoldDB" id="A0A087UNH9"/>
<keyword evidence="2" id="KW-1185">Reference proteome</keyword>
<dbReference type="EMBL" id="KK120740">
    <property type="protein sequence ID" value="KFM78918.1"/>
    <property type="molecule type" value="Genomic_DNA"/>
</dbReference>
<proteinExistence type="predicted"/>
<protein>
    <submittedName>
        <fullName evidence="1">Uncharacterized protein</fullName>
    </submittedName>
</protein>
<feature type="non-terminal residue" evidence="1">
    <location>
        <position position="93"/>
    </location>
</feature>
<dbReference type="Proteomes" id="UP000054359">
    <property type="component" value="Unassembled WGS sequence"/>
</dbReference>
<reference evidence="1 2" key="1">
    <citation type="submission" date="2013-11" db="EMBL/GenBank/DDBJ databases">
        <title>Genome sequencing of Stegodyphus mimosarum.</title>
        <authorList>
            <person name="Bechsgaard J."/>
        </authorList>
    </citation>
    <scope>NUCLEOTIDE SEQUENCE [LARGE SCALE GENOMIC DNA]</scope>
</reference>
<organism evidence="1 2">
    <name type="scientific">Stegodyphus mimosarum</name>
    <name type="common">African social velvet spider</name>
    <dbReference type="NCBI Taxonomy" id="407821"/>
    <lineage>
        <taxon>Eukaryota</taxon>
        <taxon>Metazoa</taxon>
        <taxon>Ecdysozoa</taxon>
        <taxon>Arthropoda</taxon>
        <taxon>Chelicerata</taxon>
        <taxon>Arachnida</taxon>
        <taxon>Araneae</taxon>
        <taxon>Araneomorphae</taxon>
        <taxon>Entelegynae</taxon>
        <taxon>Eresoidea</taxon>
        <taxon>Eresidae</taxon>
        <taxon>Stegodyphus</taxon>
    </lineage>
</organism>